<evidence type="ECO:0000256" key="1">
    <source>
        <dbReference type="ARBA" id="ARBA00022741"/>
    </source>
</evidence>
<proteinExistence type="predicted"/>
<keyword evidence="1" id="KW-0547">Nucleotide-binding</keyword>
<dbReference type="PROSITE" id="PS50943">
    <property type="entry name" value="HTH_CROC1"/>
    <property type="match status" value="1"/>
</dbReference>
<name>A0ABT8THN4_9GAMM</name>
<dbReference type="InterPro" id="IPR041664">
    <property type="entry name" value="AAA_16"/>
</dbReference>
<organism evidence="4 5">
    <name type="scientific">Gilvimarinus algae</name>
    <dbReference type="NCBI Taxonomy" id="3058037"/>
    <lineage>
        <taxon>Bacteria</taxon>
        <taxon>Pseudomonadati</taxon>
        <taxon>Pseudomonadota</taxon>
        <taxon>Gammaproteobacteria</taxon>
        <taxon>Cellvibrionales</taxon>
        <taxon>Cellvibrionaceae</taxon>
        <taxon>Gilvimarinus</taxon>
    </lineage>
</organism>
<dbReference type="SUPFAM" id="SSF52540">
    <property type="entry name" value="P-loop containing nucleoside triphosphate hydrolases"/>
    <property type="match status" value="1"/>
</dbReference>
<protein>
    <submittedName>
        <fullName evidence="4">AAA family ATPase</fullName>
    </submittedName>
</protein>
<evidence type="ECO:0000256" key="2">
    <source>
        <dbReference type="ARBA" id="ARBA00022840"/>
    </source>
</evidence>
<sequence length="998" mass="109865">MAVKVQLNTRALKALRTQKGLSQEGLAKACEAKQFRLSIATIKRAEAGKPVGFRTANELARFHAVALEALLADSLSGMAGRQGPGTVNTALWVRVEDTSILDALADLIGARGAIHQERLGSLLLAAFANNDAESKGYLHAHYAALGALRYARSEASNIYLALQLAPGTPFSKQSFFRQETLQWFASLSPEIPANTLYVSDDLYDLAADHFRYRPASRAGVWELLGEQSLDNLLPLSGRETELTRVLEFFAGVDDQSRAAIMLLRGEAGIGKTRLRAAVHAALEPLDIVIVSIDLETGWLELDQALAGLLLRSLNLALDGLVKREALLDHASNGDAAVRQFVHTFFFDATQPRQEVWPSHAGLDMSRLPEVVARVFASARVLSGCRLVLSMDNLHLLDTAGFEFFNQLLLQLESLPVQALLTSHPTPAQEIFMQRLARQGFALDSVSLGPLDEQAGRQICQGFSGVPEDYAERCLDLAQGVPLYLIQLMGAYRHDRGALPTSLGVLVERKLHQLTGPERQALEVLSVLRAPVALEALRELMNEPFYQPHGLLERHLIQPTMDGQLQMSHQLVQHLVYEKLDLAKRASLHRQVANFLEAQPGRCRAVGVRQMAHHFSQGGDDYKSAYYGFRWASTLLQQGQYDDAQVVLEESLQRLTPLTHPGRDDLEVDLQLALSTVYKVKYGWVSPLLKATYDRVNELSQQLGADARQSLALFGLWTIELGTLNFTGAEAMALKLLTSACSIGDAQGQMYAQVALSNTLFWRGRHTEAELAAASALTGFKESYLESSLALLGMDPRALAGCFGALSASLAGHEAEASHYRDAMLGQIRAIDHDFSLAIALQGSAWLEYHRDDAAATLAEAEQLEALAKARNFPFYRGVAALFASWARHRLHDDPDAAQHAHEGYWRWLAASGDKVAYSLYGVTLGSIYVESARFQEARELLEQCIKVATARGEDCYLPELFRLLALCPGEHKRRALEQGLLYAKDSPLLKARLDALLD</sequence>
<dbReference type="Pfam" id="PF13191">
    <property type="entry name" value="AAA_16"/>
    <property type="match status" value="1"/>
</dbReference>
<evidence type="ECO:0000313" key="4">
    <source>
        <dbReference type="EMBL" id="MDO3383611.1"/>
    </source>
</evidence>
<dbReference type="PANTHER" id="PTHR16305">
    <property type="entry name" value="TESTICULAR SOLUBLE ADENYLYL CYCLASE"/>
    <property type="match status" value="1"/>
</dbReference>
<keyword evidence="5" id="KW-1185">Reference proteome</keyword>
<comment type="caution">
    <text evidence="4">The sequence shown here is derived from an EMBL/GenBank/DDBJ whole genome shotgun (WGS) entry which is preliminary data.</text>
</comment>
<dbReference type="InterPro" id="IPR010982">
    <property type="entry name" value="Lambda_DNA-bd_dom_sf"/>
</dbReference>
<dbReference type="CDD" id="cd00093">
    <property type="entry name" value="HTH_XRE"/>
    <property type="match status" value="1"/>
</dbReference>
<dbReference type="EMBL" id="JAULRT010000062">
    <property type="protein sequence ID" value="MDO3383611.1"/>
    <property type="molecule type" value="Genomic_DNA"/>
</dbReference>
<dbReference type="InterPro" id="IPR027417">
    <property type="entry name" value="P-loop_NTPase"/>
</dbReference>
<gene>
    <name evidence="4" type="ORF">QWI16_15625</name>
</gene>
<dbReference type="InterPro" id="IPR001387">
    <property type="entry name" value="Cro/C1-type_HTH"/>
</dbReference>
<dbReference type="RefSeq" id="WP_302714500.1">
    <property type="nucleotide sequence ID" value="NZ_JAULRT010000062.1"/>
</dbReference>
<evidence type="ECO:0000313" key="5">
    <source>
        <dbReference type="Proteomes" id="UP001168380"/>
    </source>
</evidence>
<dbReference type="Gene3D" id="1.10.260.40">
    <property type="entry name" value="lambda repressor-like DNA-binding domains"/>
    <property type="match status" value="1"/>
</dbReference>
<keyword evidence="2" id="KW-0067">ATP-binding</keyword>
<feature type="domain" description="HTH cro/C1-type" evidence="3">
    <location>
        <begin position="12"/>
        <end position="70"/>
    </location>
</feature>
<reference evidence="4" key="1">
    <citation type="submission" date="2023-07" db="EMBL/GenBank/DDBJ databases">
        <title>Gilvimarinus algae sp. nov., isolated from the surface of Kelp.</title>
        <authorList>
            <person name="Sun Y.Y."/>
            <person name="Gong Y."/>
            <person name="Du Z.J."/>
        </authorList>
    </citation>
    <scope>NUCLEOTIDE SEQUENCE</scope>
    <source>
        <strain evidence="4">SDUM040014</strain>
    </source>
</reference>
<dbReference type="Proteomes" id="UP001168380">
    <property type="component" value="Unassembled WGS sequence"/>
</dbReference>
<accession>A0ABT8THN4</accession>
<evidence type="ECO:0000259" key="3">
    <source>
        <dbReference type="PROSITE" id="PS50943"/>
    </source>
</evidence>
<dbReference type="PANTHER" id="PTHR16305:SF28">
    <property type="entry name" value="GUANYLATE CYCLASE DOMAIN-CONTAINING PROTEIN"/>
    <property type="match status" value="1"/>
</dbReference>